<feature type="domain" description="HTH crp-type" evidence="1">
    <location>
        <begin position="1"/>
        <end position="35"/>
    </location>
</feature>
<dbReference type="Gene3D" id="1.10.10.10">
    <property type="entry name" value="Winged helix-like DNA-binding domain superfamily/Winged helix DNA-binding domain"/>
    <property type="match status" value="1"/>
</dbReference>
<dbReference type="SUPFAM" id="SSF46785">
    <property type="entry name" value="Winged helix' DNA-binding domain"/>
    <property type="match status" value="1"/>
</dbReference>
<dbReference type="InterPro" id="IPR036388">
    <property type="entry name" value="WH-like_DNA-bd_sf"/>
</dbReference>
<dbReference type="InterPro" id="IPR012318">
    <property type="entry name" value="HTH_CRP"/>
</dbReference>
<sequence length="62" mass="6914">MAGLPRQNTNRALHDLEQTGLVRIRYGAIEVLDLEGLHAYSARSSPACPRLTSPLVLQQRRC</sequence>
<dbReference type="PROSITE" id="PS51063">
    <property type="entry name" value="HTH_CRP_2"/>
    <property type="match status" value="1"/>
</dbReference>
<dbReference type="Proteomes" id="UP000494252">
    <property type="component" value="Unassembled WGS sequence"/>
</dbReference>
<dbReference type="InterPro" id="IPR036390">
    <property type="entry name" value="WH_DNA-bd_sf"/>
</dbReference>
<dbReference type="GO" id="GO:0003677">
    <property type="term" value="F:DNA binding"/>
    <property type="evidence" value="ECO:0007669"/>
    <property type="project" value="InterPro"/>
</dbReference>
<dbReference type="EMBL" id="CADIKI010000005">
    <property type="protein sequence ID" value="CAB3786599.1"/>
    <property type="molecule type" value="Genomic_DNA"/>
</dbReference>
<keyword evidence="3" id="KW-1185">Reference proteome</keyword>
<proteinExistence type="predicted"/>
<gene>
    <name evidence="2" type="ORF">LMG27177_02040</name>
</gene>
<evidence type="ECO:0000313" key="3">
    <source>
        <dbReference type="Proteomes" id="UP000494252"/>
    </source>
</evidence>
<protein>
    <recommendedName>
        <fullName evidence="1">HTH crp-type domain-containing protein</fullName>
    </recommendedName>
</protein>
<dbReference type="AlphaFoldDB" id="A0A6J5FX03"/>
<evidence type="ECO:0000259" key="1">
    <source>
        <dbReference type="PROSITE" id="PS51063"/>
    </source>
</evidence>
<accession>A0A6J5FX03</accession>
<reference evidence="2 3" key="1">
    <citation type="submission" date="2020-04" db="EMBL/GenBank/DDBJ databases">
        <authorList>
            <person name="De Canck E."/>
        </authorList>
    </citation>
    <scope>NUCLEOTIDE SEQUENCE [LARGE SCALE GENOMIC DNA]</scope>
    <source>
        <strain evidence="2 3">LMG 27177</strain>
    </source>
</reference>
<name>A0A6J5FX03_9BURK</name>
<dbReference type="GO" id="GO:0006355">
    <property type="term" value="P:regulation of DNA-templated transcription"/>
    <property type="evidence" value="ECO:0007669"/>
    <property type="project" value="InterPro"/>
</dbReference>
<evidence type="ECO:0000313" key="2">
    <source>
        <dbReference type="EMBL" id="CAB3786599.1"/>
    </source>
</evidence>
<dbReference type="Pfam" id="PF13545">
    <property type="entry name" value="HTH_Crp_2"/>
    <property type="match status" value="1"/>
</dbReference>
<organism evidence="2 3">
    <name type="scientific">Paraburkholderia fynbosensis</name>
    <dbReference type="NCBI Taxonomy" id="1200993"/>
    <lineage>
        <taxon>Bacteria</taxon>
        <taxon>Pseudomonadati</taxon>
        <taxon>Pseudomonadota</taxon>
        <taxon>Betaproteobacteria</taxon>
        <taxon>Burkholderiales</taxon>
        <taxon>Burkholderiaceae</taxon>
        <taxon>Paraburkholderia</taxon>
    </lineage>
</organism>